<name>A0AAV8FH11_9POAL</name>
<feature type="signal peptide" evidence="1">
    <location>
        <begin position="1"/>
        <end position="18"/>
    </location>
</feature>
<dbReference type="EMBL" id="JAMFTS010000002">
    <property type="protein sequence ID" value="KAJ4792724.1"/>
    <property type="molecule type" value="Genomic_DNA"/>
</dbReference>
<protein>
    <submittedName>
        <fullName evidence="2">Transmembrane protein</fullName>
    </submittedName>
</protein>
<dbReference type="PANTHER" id="PTHR36369">
    <property type="entry name" value="TRANSMEMBRANE PROTEIN"/>
    <property type="match status" value="1"/>
</dbReference>
<dbReference type="Proteomes" id="UP001140206">
    <property type="component" value="Chromosome 2"/>
</dbReference>
<organism evidence="2 3">
    <name type="scientific">Rhynchospora pubera</name>
    <dbReference type="NCBI Taxonomy" id="906938"/>
    <lineage>
        <taxon>Eukaryota</taxon>
        <taxon>Viridiplantae</taxon>
        <taxon>Streptophyta</taxon>
        <taxon>Embryophyta</taxon>
        <taxon>Tracheophyta</taxon>
        <taxon>Spermatophyta</taxon>
        <taxon>Magnoliopsida</taxon>
        <taxon>Liliopsida</taxon>
        <taxon>Poales</taxon>
        <taxon>Cyperaceae</taxon>
        <taxon>Cyperoideae</taxon>
        <taxon>Rhynchosporeae</taxon>
        <taxon>Rhynchospora</taxon>
    </lineage>
</organism>
<sequence length="290" mass="32563">MVWYLPWHLPILPPPILSIFFTLMPPSLSNVPRCSFLHPTVHIPPPLPSYILSHTSSQSYQNQTSQLQNQKPHQTSPISQLLQELHLPKMEFPEFQFEPISFRFYSHPASSTSGSLLTLIAVLAAAAVGFWRIKIGGSKPDGADTSPLFTTPLEETQTKVVPLLHSTENEVSVSPYCSVDRTVEIAGTPKVRFTTYFGKEGCIGCCHVEDEAEEPIVDDGEEFSTPREVELSWERQEVEVKWDGIVPLRRRGDLGWYSYQDMAALNGSVVRLWDGDSPRRRKGSIAIPSF</sequence>
<keyword evidence="2" id="KW-0472">Membrane</keyword>
<feature type="chain" id="PRO_5043552380" evidence="1">
    <location>
        <begin position="19"/>
        <end position="290"/>
    </location>
</feature>
<comment type="caution">
    <text evidence="2">The sequence shown here is derived from an EMBL/GenBank/DDBJ whole genome shotgun (WGS) entry which is preliminary data.</text>
</comment>
<keyword evidence="3" id="KW-1185">Reference proteome</keyword>
<evidence type="ECO:0000313" key="3">
    <source>
        <dbReference type="Proteomes" id="UP001140206"/>
    </source>
</evidence>
<accession>A0AAV8FH11</accession>
<evidence type="ECO:0000256" key="1">
    <source>
        <dbReference type="SAM" id="SignalP"/>
    </source>
</evidence>
<reference evidence="2" key="1">
    <citation type="submission" date="2022-08" db="EMBL/GenBank/DDBJ databases">
        <authorList>
            <person name="Marques A."/>
        </authorList>
    </citation>
    <scope>NUCLEOTIDE SEQUENCE</scope>
    <source>
        <strain evidence="2">RhyPub2mFocal</strain>
        <tissue evidence="2">Leaves</tissue>
    </source>
</reference>
<evidence type="ECO:0000313" key="2">
    <source>
        <dbReference type="EMBL" id="KAJ4792724.1"/>
    </source>
</evidence>
<proteinExistence type="predicted"/>
<keyword evidence="2" id="KW-0812">Transmembrane</keyword>
<keyword evidence="1" id="KW-0732">Signal</keyword>
<dbReference type="PANTHER" id="PTHR36369:SF1">
    <property type="entry name" value="TRANSMEMBRANE PROTEIN"/>
    <property type="match status" value="1"/>
</dbReference>
<dbReference type="AlphaFoldDB" id="A0AAV8FH11"/>
<gene>
    <name evidence="2" type="ORF">LUZ62_043970</name>
</gene>